<reference evidence="3" key="1">
    <citation type="submission" date="2018-06" db="EMBL/GenBank/DDBJ databases">
        <authorList>
            <person name="Zhirakovskaya E."/>
        </authorList>
    </citation>
    <scope>NUCLEOTIDE SEQUENCE</scope>
</reference>
<dbReference type="PANTHER" id="PTHR37290:SF1">
    <property type="entry name" value="INNER MEMBRANE PROTEIN YIAA"/>
    <property type="match status" value="1"/>
</dbReference>
<dbReference type="InterPro" id="IPR038972">
    <property type="entry name" value="YiaA-like"/>
</dbReference>
<keyword evidence="1" id="KW-1133">Transmembrane helix</keyword>
<evidence type="ECO:0000256" key="1">
    <source>
        <dbReference type="SAM" id="Phobius"/>
    </source>
</evidence>
<dbReference type="GO" id="GO:0006974">
    <property type="term" value="P:DNA damage response"/>
    <property type="evidence" value="ECO:0007669"/>
    <property type="project" value="TreeGrafter"/>
</dbReference>
<dbReference type="InterPro" id="IPR008024">
    <property type="entry name" value="YiaAB"/>
</dbReference>
<sequence>MNKQSEAWNTYSFVSFGAAFIMLIGGIWVLPADFWIKGYLSMGTIFLTGSTVSLTKALRDKHETERLTNKIEEAKTDKILREFEQVA</sequence>
<feature type="domain" description="YiaAB two helix" evidence="2">
    <location>
        <begin position="8"/>
        <end position="60"/>
    </location>
</feature>
<evidence type="ECO:0000259" key="2">
    <source>
        <dbReference type="Pfam" id="PF05360"/>
    </source>
</evidence>
<feature type="transmembrane region" description="Helical" evidence="1">
    <location>
        <begin position="12"/>
        <end position="30"/>
    </location>
</feature>
<dbReference type="Pfam" id="PF05360">
    <property type="entry name" value="YiaAB"/>
    <property type="match status" value="1"/>
</dbReference>
<keyword evidence="1" id="KW-0472">Membrane</keyword>
<organism evidence="3">
    <name type="scientific">hydrothermal vent metagenome</name>
    <dbReference type="NCBI Taxonomy" id="652676"/>
    <lineage>
        <taxon>unclassified sequences</taxon>
        <taxon>metagenomes</taxon>
        <taxon>ecological metagenomes</taxon>
    </lineage>
</organism>
<accession>A0A3B0RLZ9</accession>
<dbReference type="GO" id="GO:0005886">
    <property type="term" value="C:plasma membrane"/>
    <property type="evidence" value="ECO:0007669"/>
    <property type="project" value="TreeGrafter"/>
</dbReference>
<dbReference type="EMBL" id="UOEC01000058">
    <property type="protein sequence ID" value="VAV89268.1"/>
    <property type="molecule type" value="Genomic_DNA"/>
</dbReference>
<name>A0A3B0RLZ9_9ZZZZ</name>
<keyword evidence="1" id="KW-0812">Transmembrane</keyword>
<gene>
    <name evidence="3" type="ORF">MNBD_ALPHA08-1614</name>
</gene>
<dbReference type="PANTHER" id="PTHR37290">
    <property type="entry name" value="INNER MEMBRANE PROTEIN YIAA-RELATED"/>
    <property type="match status" value="1"/>
</dbReference>
<evidence type="ECO:0000313" key="3">
    <source>
        <dbReference type="EMBL" id="VAV89268.1"/>
    </source>
</evidence>
<feature type="transmembrane region" description="Helical" evidence="1">
    <location>
        <begin position="36"/>
        <end position="58"/>
    </location>
</feature>
<dbReference type="AlphaFoldDB" id="A0A3B0RLZ9"/>
<proteinExistence type="predicted"/>
<protein>
    <recommendedName>
        <fullName evidence="2">YiaAB two helix domain-containing protein</fullName>
    </recommendedName>
</protein>